<dbReference type="EMBL" id="UZAN01052011">
    <property type="protein sequence ID" value="VDP89254.1"/>
    <property type="molecule type" value="Genomic_DNA"/>
</dbReference>
<dbReference type="PANTHER" id="PTHR44394:SF1">
    <property type="entry name" value="BETA-ALANINE-ACTIVATING ENZYME"/>
    <property type="match status" value="1"/>
</dbReference>
<dbReference type="Pfam" id="PF13570">
    <property type="entry name" value="Beta-prop_ACSF4"/>
    <property type="match status" value="1"/>
</dbReference>
<evidence type="ECO:0000259" key="1">
    <source>
        <dbReference type="Pfam" id="PF00501"/>
    </source>
</evidence>
<dbReference type="OrthoDB" id="408177at2759"/>
<feature type="domain" description="AMP-dependent synthetase/ligase" evidence="1">
    <location>
        <begin position="43"/>
        <end position="352"/>
    </location>
</feature>
<dbReference type="InterPro" id="IPR011047">
    <property type="entry name" value="Quinoprotein_ADH-like_sf"/>
</dbReference>
<dbReference type="Pfam" id="PF00501">
    <property type="entry name" value="AMP-binding"/>
    <property type="match status" value="1"/>
</dbReference>
<protein>
    <submittedName>
        <fullName evidence="5">AMP-binding domain-containing protein</fullName>
    </submittedName>
</protein>
<dbReference type="PANTHER" id="PTHR44394">
    <property type="entry name" value="BETA-ALANINE-ACTIVATING ENZYME"/>
    <property type="match status" value="1"/>
</dbReference>
<dbReference type="Gene3D" id="2.130.10.10">
    <property type="entry name" value="YVTN repeat-like/Quinoprotein amine dehydrogenase"/>
    <property type="match status" value="1"/>
</dbReference>
<dbReference type="SUPFAM" id="SSF50998">
    <property type="entry name" value="Quinoprotein alcohol dehydrogenase-like"/>
    <property type="match status" value="1"/>
</dbReference>
<dbReference type="SUPFAM" id="SSF56801">
    <property type="entry name" value="Acetyl-CoA synthetase-like"/>
    <property type="match status" value="1"/>
</dbReference>
<organism evidence="5">
    <name type="scientific">Echinostoma caproni</name>
    <dbReference type="NCBI Taxonomy" id="27848"/>
    <lineage>
        <taxon>Eukaryota</taxon>
        <taxon>Metazoa</taxon>
        <taxon>Spiralia</taxon>
        <taxon>Lophotrochozoa</taxon>
        <taxon>Platyhelminthes</taxon>
        <taxon>Trematoda</taxon>
        <taxon>Digenea</taxon>
        <taxon>Plagiorchiida</taxon>
        <taxon>Echinostomata</taxon>
        <taxon>Echinostomatoidea</taxon>
        <taxon>Echinostomatidae</taxon>
        <taxon>Echinostoma</taxon>
    </lineage>
</organism>
<dbReference type="Gene3D" id="3.40.50.12780">
    <property type="entry name" value="N-terminal domain of ligase-like"/>
    <property type="match status" value="1"/>
</dbReference>
<evidence type="ECO:0000259" key="2">
    <source>
        <dbReference type="Pfam" id="PF13570"/>
    </source>
</evidence>
<evidence type="ECO:0000313" key="5">
    <source>
        <dbReference type="WBParaSite" id="ECPE_0001206801-mRNA-1"/>
    </source>
</evidence>
<reference evidence="5" key="1">
    <citation type="submission" date="2016-06" db="UniProtKB">
        <authorList>
            <consortium name="WormBaseParasite"/>
        </authorList>
    </citation>
    <scope>IDENTIFICATION</scope>
</reference>
<evidence type="ECO:0000313" key="3">
    <source>
        <dbReference type="EMBL" id="VDP89254.1"/>
    </source>
</evidence>
<keyword evidence="4" id="KW-1185">Reference proteome</keyword>
<dbReference type="InterPro" id="IPR002372">
    <property type="entry name" value="PQQ_rpt_dom"/>
</dbReference>
<dbReference type="InterPro" id="IPR042099">
    <property type="entry name" value="ANL_N_sf"/>
</dbReference>
<dbReference type="InterPro" id="IPR000873">
    <property type="entry name" value="AMP-dep_synth/lig_dom"/>
</dbReference>
<sequence length="1054" mass="117833">MRQFEFSSIPWPCYLEDCVSPCWKPSSPCVQFWSKIGAEAIPTTLTFAEFDDYTSQLCNIFITHISRLPNYLFVPIVAILWSPHVLTTVAVHAVAKARLCFFPVDGDDPSILKEIERYVVAIIDLRKSKHITELFKHFSPYKNSETNVFTNYDWRLFLRNPFSPSSWIDNIEDRPVALSDVHLEEKSGSFTHLAYAITSSGSSGGPGKIAFISDACFTANISDLCLRFPTGHVQKSVLLTAPLTFDPSLVQMYFALTTGRCLIIPDSGLLCHPHSMAFFCRAAHVDWLQCTPSLFMLQSQTDRHQILSTPGINVLLGGEPFPLALYENSKVVNANLYNIYGVTEVSCWATLYKNLRCNYKYELVLSREASGFHVFRRTGAHLSLAAYRNCVSKLCSPAPWPTGDLVLPGSCGECLWFVGRKDRSKKRFGHQICLETLEAAICKYQHRWVDIKYCRCKLSPSRSGQLLVAFIWVNSRSNRTDYHLSNSFLRHLRYRIVFYLRDFFSPNAAPWIPAGFVFRKGLPILSAHGKICHLAGVVPIEQRGKLMMTLRLLMMDYGFSLHSKRTFFELGGSSLQAIHFMETLVQHCHEIKKSKAKLLAKLFSLSISEFARAVISCSFSGNSFKRTTAPFRRVYHLPESQACFHRDSLVFNPSRHAQIFISGTAQLHNNLNKSGYFRPLWRKPFEKCIDASAIIISAPTVKDPVVCIGSHSGLFSVADLRTGTTVWSVNIKERIECSSTFGFDSSDLLIGVGTLSGNVHGFHLDSGRLLWTIHVEGAVKGTPLFLPQKSLFVLGSHGRKVYAIDPRTPCGLSWINSFDNSPIVAPISSNDSPEFADQIFVASLGGMVGSIDLRNPERTLWSIRGMPPVFAKPIVYNEAPHNPSVVVSFVDSTIHSYSSISGKQLWRTQRLCATSNVFKDALTPVQNNLLIPTNNGMLFNVNASSGEVIWKQILSENLTAGEPTSLNTPSLLYSVNNSSKERFLVLSRADGNLFFCSYSKSCVDDSEPLSILSSFKLPGHCFSNPVLFSHGSSECFMVIGCRDDNLRCFSIAND</sequence>
<dbReference type="WBParaSite" id="ECPE_0001206801-mRNA-1">
    <property type="protein sequence ID" value="ECPE_0001206801-mRNA-1"/>
    <property type="gene ID" value="ECPE_0001206801"/>
</dbReference>
<dbReference type="InterPro" id="IPR015943">
    <property type="entry name" value="WD40/YVTN_repeat-like_dom_sf"/>
</dbReference>
<dbReference type="GO" id="GO:0043041">
    <property type="term" value="P:amino acid activation for nonribosomal peptide biosynthetic process"/>
    <property type="evidence" value="ECO:0007669"/>
    <property type="project" value="TreeGrafter"/>
</dbReference>
<feature type="domain" description="Pyrrolo-quinoline quinone repeat" evidence="2">
    <location>
        <begin position="686"/>
        <end position="1051"/>
    </location>
</feature>
<dbReference type="InterPro" id="IPR018391">
    <property type="entry name" value="PQQ_b-propeller_rpt"/>
</dbReference>
<accession>A0A183AYJ8</accession>
<evidence type="ECO:0000313" key="4">
    <source>
        <dbReference type="Proteomes" id="UP000272942"/>
    </source>
</evidence>
<dbReference type="SMART" id="SM00564">
    <property type="entry name" value="PQQ"/>
    <property type="match status" value="5"/>
</dbReference>
<name>A0A183AYJ8_9TREM</name>
<proteinExistence type="predicted"/>
<dbReference type="InterPro" id="IPR052091">
    <property type="entry name" value="Beta-ala_Activ/Resist"/>
</dbReference>
<dbReference type="AlphaFoldDB" id="A0A183AYJ8"/>
<gene>
    <name evidence="3" type="ORF">ECPE_LOCUS12033</name>
</gene>
<reference evidence="3 4" key="2">
    <citation type="submission" date="2018-11" db="EMBL/GenBank/DDBJ databases">
        <authorList>
            <consortium name="Pathogen Informatics"/>
        </authorList>
    </citation>
    <scope>NUCLEOTIDE SEQUENCE [LARGE SCALE GENOMIC DNA]</scope>
    <source>
        <strain evidence="3 4">Egypt</strain>
    </source>
</reference>
<dbReference type="Proteomes" id="UP000272942">
    <property type="component" value="Unassembled WGS sequence"/>
</dbReference>